<proteinExistence type="predicted"/>
<dbReference type="InterPro" id="IPR021109">
    <property type="entry name" value="Peptidase_aspartic_dom_sf"/>
</dbReference>
<dbReference type="PhylomeDB" id="A0A0G4ID54"/>
<accession>A0A0G4ID54</accession>
<sequence>MLLFGKPVSVLIDTGAETLFIDVNTTLHADANVDRPTVGLSAVGQTGVSVVGEITAKFSHPSLPKKVFPYRLTVTEDSRYEAVLGQDFLKLLDPVVQYHYHEDRLDVADLPSFEVWYEDGRKPIYAFAFTRTKVPKRARALMRVQVEGMEGEETVILRKNYPREFPGLAIPDQVVDVKAGVATVEVMNIATNLICLGPNSLLTFAEPFSCVSSVAAVTANAPASAYIQ</sequence>
<reference evidence="1" key="1">
    <citation type="submission" date="2014-11" db="EMBL/GenBank/DDBJ databases">
        <authorList>
            <person name="Otto D Thomas"/>
            <person name="Naeem Raeece"/>
        </authorList>
    </citation>
    <scope>NUCLEOTIDE SEQUENCE</scope>
</reference>
<dbReference type="SUPFAM" id="SSF50630">
    <property type="entry name" value="Acid proteases"/>
    <property type="match status" value="1"/>
</dbReference>
<organism evidence="1">
    <name type="scientific">Chromera velia CCMP2878</name>
    <dbReference type="NCBI Taxonomy" id="1169474"/>
    <lineage>
        <taxon>Eukaryota</taxon>
        <taxon>Sar</taxon>
        <taxon>Alveolata</taxon>
        <taxon>Colpodellida</taxon>
        <taxon>Chromeraceae</taxon>
        <taxon>Chromera</taxon>
    </lineage>
</organism>
<protein>
    <submittedName>
        <fullName evidence="1">Uncharacterized protein</fullName>
    </submittedName>
</protein>
<name>A0A0G4ID54_9ALVE</name>
<dbReference type="CDD" id="cd00303">
    <property type="entry name" value="retropepsin_like"/>
    <property type="match status" value="1"/>
</dbReference>
<dbReference type="Gene3D" id="2.40.70.10">
    <property type="entry name" value="Acid Proteases"/>
    <property type="match status" value="1"/>
</dbReference>
<dbReference type="AlphaFoldDB" id="A0A0G4ID54"/>
<evidence type="ECO:0000313" key="1">
    <source>
        <dbReference type="EMBL" id="CEM55043.1"/>
    </source>
</evidence>
<dbReference type="EMBL" id="CDMZ01005841">
    <property type="protein sequence ID" value="CEM55043.1"/>
    <property type="molecule type" value="Genomic_DNA"/>
</dbReference>
<dbReference type="VEuPathDB" id="CryptoDB:Cvel_13263"/>
<gene>
    <name evidence="1" type="ORF">Cvel_13263</name>
</gene>